<evidence type="ECO:0000313" key="1">
    <source>
        <dbReference type="EMBL" id="KOF69916.1"/>
    </source>
</evidence>
<organism evidence="1">
    <name type="scientific">Octopus bimaculoides</name>
    <name type="common">California two-spotted octopus</name>
    <dbReference type="NCBI Taxonomy" id="37653"/>
    <lineage>
        <taxon>Eukaryota</taxon>
        <taxon>Metazoa</taxon>
        <taxon>Spiralia</taxon>
        <taxon>Lophotrochozoa</taxon>
        <taxon>Mollusca</taxon>
        <taxon>Cephalopoda</taxon>
        <taxon>Coleoidea</taxon>
        <taxon>Octopodiformes</taxon>
        <taxon>Octopoda</taxon>
        <taxon>Incirrata</taxon>
        <taxon>Octopodidae</taxon>
        <taxon>Octopus</taxon>
    </lineage>
</organism>
<protein>
    <submittedName>
        <fullName evidence="1">Uncharacterized protein</fullName>
    </submittedName>
</protein>
<proteinExistence type="predicted"/>
<reference evidence="1" key="1">
    <citation type="submission" date="2015-07" db="EMBL/GenBank/DDBJ databases">
        <title>MeaNS - Measles Nucleotide Surveillance Program.</title>
        <authorList>
            <person name="Tran T."/>
            <person name="Druce J."/>
        </authorList>
    </citation>
    <scope>NUCLEOTIDE SEQUENCE</scope>
    <source>
        <strain evidence="1">UCB-OBI-ISO-001</strain>
        <tissue evidence="1">Gonad</tissue>
    </source>
</reference>
<dbReference type="AlphaFoldDB" id="A0A0L8FYV3"/>
<name>A0A0L8FYV3_OCTBM</name>
<dbReference type="EMBL" id="KQ425134">
    <property type="protein sequence ID" value="KOF69916.1"/>
    <property type="molecule type" value="Genomic_DNA"/>
</dbReference>
<dbReference type="PANTHER" id="PTHR47027:SF20">
    <property type="entry name" value="REVERSE TRANSCRIPTASE-LIKE PROTEIN WITH RNA-DIRECTED DNA POLYMERASE DOMAIN"/>
    <property type="match status" value="1"/>
</dbReference>
<feature type="non-terminal residue" evidence="1">
    <location>
        <position position="1"/>
    </location>
</feature>
<sequence length="87" mass="10663">TWVTYRYHLKQLERLHQMCLRRIYGIKWEDRISDLEILERSQCESIEILVLKQSLRWSGYLVRMQVSRMPKQLFYGELAKGERPPHK</sequence>
<dbReference type="PANTHER" id="PTHR47027">
    <property type="entry name" value="REVERSE TRANSCRIPTASE DOMAIN-CONTAINING PROTEIN"/>
    <property type="match status" value="1"/>
</dbReference>
<gene>
    <name evidence="1" type="ORF">OCBIM_22003880mg</name>
</gene>
<accession>A0A0L8FYV3</accession>
<dbReference type="OrthoDB" id="6160173at2759"/>